<protein>
    <submittedName>
        <fullName evidence="1">Uncharacterized protein</fullName>
    </submittedName>
</protein>
<dbReference type="AlphaFoldDB" id="A0A8J7R1U7"/>
<reference evidence="1" key="1">
    <citation type="submission" date="2021-03" db="EMBL/GenBank/DDBJ databases">
        <title>Genome sequencing and assembly of Tianweitania sediminis.</title>
        <authorList>
            <person name="Chhetri G."/>
        </authorList>
    </citation>
    <scope>NUCLEOTIDE SEQUENCE</scope>
    <source>
        <strain evidence="1">Z8</strain>
    </source>
</reference>
<evidence type="ECO:0000313" key="2">
    <source>
        <dbReference type="Proteomes" id="UP000666240"/>
    </source>
</evidence>
<comment type="caution">
    <text evidence="1">The sequence shown here is derived from an EMBL/GenBank/DDBJ whole genome shotgun (WGS) entry which is preliminary data.</text>
</comment>
<evidence type="ECO:0000313" key="1">
    <source>
        <dbReference type="EMBL" id="MBP0438640.1"/>
    </source>
</evidence>
<sequence>MQHLLPSLHKGHAPIFLQEAFNDALDAFEDWRPDMLEPEVDCDGRAIPITVVFGGMRDCTDDLPARAVYALEAVTGDSTVTKHKITYAEAAVLMGALSAQRQHH</sequence>
<dbReference type="Proteomes" id="UP000666240">
    <property type="component" value="Unassembled WGS sequence"/>
</dbReference>
<keyword evidence="2" id="KW-1185">Reference proteome</keyword>
<dbReference type="RefSeq" id="WP_209334665.1">
    <property type="nucleotide sequence ID" value="NZ_JAGIYY010000002.1"/>
</dbReference>
<dbReference type="EMBL" id="JAGIYY010000002">
    <property type="protein sequence ID" value="MBP0438640.1"/>
    <property type="molecule type" value="Genomic_DNA"/>
</dbReference>
<organism evidence="1 2">
    <name type="scientific">Tianweitania sediminis</name>
    <dbReference type="NCBI Taxonomy" id="1502156"/>
    <lineage>
        <taxon>Bacteria</taxon>
        <taxon>Pseudomonadati</taxon>
        <taxon>Pseudomonadota</taxon>
        <taxon>Alphaproteobacteria</taxon>
        <taxon>Hyphomicrobiales</taxon>
        <taxon>Phyllobacteriaceae</taxon>
        <taxon>Tianweitania</taxon>
    </lineage>
</organism>
<proteinExistence type="predicted"/>
<gene>
    <name evidence="1" type="ORF">J5Y06_08270</name>
</gene>
<name>A0A8J7R1U7_9HYPH</name>
<accession>A0A8J7R1U7</accession>